<evidence type="ECO:0000313" key="14">
    <source>
        <dbReference type="EMBL" id="MFF4775943.1"/>
    </source>
</evidence>
<dbReference type="Pfam" id="PF00122">
    <property type="entry name" value="E1-E2_ATPase"/>
    <property type="match status" value="1"/>
</dbReference>
<dbReference type="InterPro" id="IPR001757">
    <property type="entry name" value="P_typ_ATPase"/>
</dbReference>
<keyword evidence="8 12" id="KW-1133">Transmembrane helix</keyword>
<dbReference type="InterPro" id="IPR059000">
    <property type="entry name" value="ATPase_P-type_domA"/>
</dbReference>
<keyword evidence="5" id="KW-0067">ATP-binding</keyword>
<dbReference type="PRINTS" id="PR00119">
    <property type="entry name" value="CATATPASE"/>
</dbReference>
<keyword evidence="15" id="KW-1185">Reference proteome</keyword>
<dbReference type="EMBL" id="JBIAXI010000015">
    <property type="protein sequence ID" value="MFF4775943.1"/>
    <property type="molecule type" value="Genomic_DNA"/>
</dbReference>
<feature type="region of interest" description="Disordered" evidence="11">
    <location>
        <begin position="99"/>
        <end position="143"/>
    </location>
</feature>
<dbReference type="Pfam" id="PF13246">
    <property type="entry name" value="Cation_ATPase"/>
    <property type="match status" value="1"/>
</dbReference>
<comment type="catalytic activity">
    <reaction evidence="10">
        <text>ATP + H2O = ADP + phosphate + H(+)</text>
        <dbReference type="Rhea" id="RHEA:13065"/>
        <dbReference type="ChEBI" id="CHEBI:15377"/>
        <dbReference type="ChEBI" id="CHEBI:15378"/>
        <dbReference type="ChEBI" id="CHEBI:30616"/>
        <dbReference type="ChEBI" id="CHEBI:43474"/>
        <dbReference type="ChEBI" id="CHEBI:456216"/>
    </reaction>
</comment>
<dbReference type="SFLD" id="SFLDS00003">
    <property type="entry name" value="Haloacid_Dehalogenase"/>
    <property type="match status" value="1"/>
</dbReference>
<dbReference type="SUPFAM" id="SSF56784">
    <property type="entry name" value="HAD-like"/>
    <property type="match status" value="1"/>
</dbReference>
<dbReference type="InterPro" id="IPR023214">
    <property type="entry name" value="HAD_sf"/>
</dbReference>
<dbReference type="RefSeq" id="WP_387344226.1">
    <property type="nucleotide sequence ID" value="NZ_JBIAXI010000015.1"/>
</dbReference>
<feature type="domain" description="Cation-transporting P-type ATPase N-terminal" evidence="13">
    <location>
        <begin position="639"/>
        <end position="710"/>
    </location>
</feature>
<dbReference type="InterPro" id="IPR023298">
    <property type="entry name" value="ATPase_P-typ_TM_dom_sf"/>
</dbReference>
<evidence type="ECO:0000256" key="6">
    <source>
        <dbReference type="ARBA" id="ARBA00022842"/>
    </source>
</evidence>
<evidence type="ECO:0000256" key="12">
    <source>
        <dbReference type="SAM" id="Phobius"/>
    </source>
</evidence>
<dbReference type="SUPFAM" id="SSF81660">
    <property type="entry name" value="Metal cation-transporting ATPase, ATP-binding domain N"/>
    <property type="match status" value="1"/>
</dbReference>
<dbReference type="InterPro" id="IPR006068">
    <property type="entry name" value="ATPase_P-typ_cation-transptr_C"/>
</dbReference>
<evidence type="ECO:0000313" key="15">
    <source>
        <dbReference type="Proteomes" id="UP001602119"/>
    </source>
</evidence>
<evidence type="ECO:0000259" key="13">
    <source>
        <dbReference type="SMART" id="SM00831"/>
    </source>
</evidence>
<evidence type="ECO:0000256" key="4">
    <source>
        <dbReference type="ARBA" id="ARBA00022741"/>
    </source>
</evidence>
<dbReference type="InterPro" id="IPR036412">
    <property type="entry name" value="HAD-like_sf"/>
</dbReference>
<dbReference type="PROSITE" id="PS00154">
    <property type="entry name" value="ATPASE_E1_E2"/>
    <property type="match status" value="1"/>
</dbReference>
<comment type="subcellular location">
    <subcellularLocation>
        <location evidence="1">Cell membrane</location>
        <topology evidence="1">Multi-pass membrane protein</topology>
    </subcellularLocation>
</comment>
<organism evidence="14 15">
    <name type="scientific">Microtetraspora fusca</name>
    <dbReference type="NCBI Taxonomy" id="1997"/>
    <lineage>
        <taxon>Bacteria</taxon>
        <taxon>Bacillati</taxon>
        <taxon>Actinomycetota</taxon>
        <taxon>Actinomycetes</taxon>
        <taxon>Streptosporangiales</taxon>
        <taxon>Streptosporangiaceae</taxon>
        <taxon>Microtetraspora</taxon>
    </lineage>
</organism>
<feature type="compositionally biased region" description="Acidic residues" evidence="11">
    <location>
        <begin position="99"/>
        <end position="108"/>
    </location>
</feature>
<proteinExistence type="predicted"/>
<comment type="caution">
    <text evidence="14">The sequence shown here is derived from an EMBL/GenBank/DDBJ whole genome shotgun (WGS) entry which is preliminary data.</text>
</comment>
<dbReference type="PRINTS" id="PR00120">
    <property type="entry name" value="HATPASE"/>
</dbReference>
<dbReference type="InterPro" id="IPR018303">
    <property type="entry name" value="ATPase_P-typ_P_site"/>
</dbReference>
<feature type="transmembrane region" description="Helical" evidence="12">
    <location>
        <begin position="1372"/>
        <end position="1390"/>
    </location>
</feature>
<dbReference type="InterPro" id="IPR004014">
    <property type="entry name" value="ATPase_P-typ_cation-transptr_N"/>
</dbReference>
<evidence type="ECO:0000256" key="10">
    <source>
        <dbReference type="ARBA" id="ARBA00049360"/>
    </source>
</evidence>
<dbReference type="SFLD" id="SFLDG00002">
    <property type="entry name" value="C1.7:_P-type_atpase_like"/>
    <property type="match status" value="1"/>
</dbReference>
<evidence type="ECO:0000256" key="2">
    <source>
        <dbReference type="ARBA" id="ARBA00022692"/>
    </source>
</evidence>
<accession>A0ABW6VCE9</accession>
<keyword evidence="2 12" id="KW-0812">Transmembrane</keyword>
<feature type="transmembrane region" description="Helical" evidence="12">
    <location>
        <begin position="1425"/>
        <end position="1445"/>
    </location>
</feature>
<name>A0ABW6VCE9_MICFU</name>
<keyword evidence="7" id="KW-1278">Translocase</keyword>
<reference evidence="14 15" key="1">
    <citation type="submission" date="2024-10" db="EMBL/GenBank/DDBJ databases">
        <title>The Natural Products Discovery Center: Release of the First 8490 Sequenced Strains for Exploring Actinobacteria Biosynthetic Diversity.</title>
        <authorList>
            <person name="Kalkreuter E."/>
            <person name="Kautsar S.A."/>
            <person name="Yang D."/>
            <person name="Bader C.D."/>
            <person name="Teijaro C.N."/>
            <person name="Fluegel L."/>
            <person name="Davis C.M."/>
            <person name="Simpson J.R."/>
            <person name="Lauterbach L."/>
            <person name="Steele A.D."/>
            <person name="Gui C."/>
            <person name="Meng S."/>
            <person name="Li G."/>
            <person name="Viehrig K."/>
            <person name="Ye F."/>
            <person name="Su P."/>
            <person name="Kiefer A.F."/>
            <person name="Nichols A."/>
            <person name="Cepeda A.J."/>
            <person name="Yan W."/>
            <person name="Fan B."/>
            <person name="Jiang Y."/>
            <person name="Adhikari A."/>
            <person name="Zheng C.-J."/>
            <person name="Schuster L."/>
            <person name="Cowan T.M."/>
            <person name="Smanski M.J."/>
            <person name="Chevrette M.G."/>
            <person name="De Carvalho L.P.S."/>
            <person name="Shen B."/>
        </authorList>
    </citation>
    <scope>NUCLEOTIDE SEQUENCE [LARGE SCALE GENOMIC DNA]</scope>
    <source>
        <strain evidence="14 15">NPDC001281</strain>
    </source>
</reference>
<dbReference type="Pfam" id="PF00689">
    <property type="entry name" value="Cation_ATPase_C"/>
    <property type="match status" value="1"/>
</dbReference>
<dbReference type="PANTHER" id="PTHR24093:SF513">
    <property type="entry name" value="CATION-TRANSPORTING ATPASE I-RELATED"/>
    <property type="match status" value="1"/>
</dbReference>
<dbReference type="InterPro" id="IPR044492">
    <property type="entry name" value="P_typ_ATPase_HD_dom"/>
</dbReference>
<dbReference type="SFLD" id="SFLDF00027">
    <property type="entry name" value="p-type_atpase"/>
    <property type="match status" value="1"/>
</dbReference>
<dbReference type="PANTHER" id="PTHR24093">
    <property type="entry name" value="CATION TRANSPORTING ATPASE"/>
    <property type="match status" value="1"/>
</dbReference>
<dbReference type="Gene3D" id="3.40.1110.10">
    <property type="entry name" value="Calcium-transporting ATPase, cytoplasmic domain N"/>
    <property type="match status" value="1"/>
</dbReference>
<evidence type="ECO:0000256" key="9">
    <source>
        <dbReference type="ARBA" id="ARBA00023136"/>
    </source>
</evidence>
<keyword evidence="4" id="KW-0547">Nucleotide-binding</keyword>
<evidence type="ECO:0000256" key="5">
    <source>
        <dbReference type="ARBA" id="ARBA00022840"/>
    </source>
</evidence>
<dbReference type="Gene3D" id="1.20.1110.10">
    <property type="entry name" value="Calcium-transporting ATPase, transmembrane domain"/>
    <property type="match status" value="1"/>
</dbReference>
<evidence type="ECO:0000256" key="7">
    <source>
        <dbReference type="ARBA" id="ARBA00022967"/>
    </source>
</evidence>
<dbReference type="NCBIfam" id="TIGR01494">
    <property type="entry name" value="ATPase_P-type"/>
    <property type="match status" value="2"/>
</dbReference>
<keyword evidence="6" id="KW-0460">Magnesium</keyword>
<feature type="compositionally biased region" description="Acidic residues" evidence="11">
    <location>
        <begin position="128"/>
        <end position="139"/>
    </location>
</feature>
<protein>
    <submittedName>
        <fullName evidence="14">HAD-IC family P-type ATPase</fullName>
    </submittedName>
</protein>
<keyword evidence="9 12" id="KW-0472">Membrane</keyword>
<dbReference type="Gene3D" id="3.40.50.1000">
    <property type="entry name" value="HAD superfamily/HAD-like"/>
    <property type="match status" value="1"/>
</dbReference>
<evidence type="ECO:0000256" key="11">
    <source>
        <dbReference type="SAM" id="MobiDB-lite"/>
    </source>
</evidence>
<evidence type="ECO:0000256" key="8">
    <source>
        <dbReference type="ARBA" id="ARBA00022989"/>
    </source>
</evidence>
<dbReference type="SUPFAM" id="SSF81665">
    <property type="entry name" value="Calcium ATPase, transmembrane domain M"/>
    <property type="match status" value="1"/>
</dbReference>
<evidence type="ECO:0000256" key="3">
    <source>
        <dbReference type="ARBA" id="ARBA00022723"/>
    </source>
</evidence>
<dbReference type="SMART" id="SM00831">
    <property type="entry name" value="Cation_ATPase_N"/>
    <property type="match status" value="1"/>
</dbReference>
<evidence type="ECO:0000256" key="1">
    <source>
        <dbReference type="ARBA" id="ARBA00004651"/>
    </source>
</evidence>
<gene>
    <name evidence="14" type="ORF">ACFY05_24115</name>
</gene>
<dbReference type="InterPro" id="IPR023299">
    <property type="entry name" value="ATPase_P-typ_cyto_dom_N"/>
</dbReference>
<sequence length="1511" mass="157628">MALPGLSAFGTLLSILPEPLRSFVPRPRRVQACAGGTRIELRHIGGPGTRDAAEALEARLREAGAVRAEVNGALGCVFVYHAEDADLSRLLAIVQECDTGEAEPDGQEADPAGGGEFPDLSDLGDAGDVGDEEEAEEVEQAGGVRWARDGVEQQVHAGIALFGGLAGTGLALAGLLTHVRRLPPTVPAFVGLVEHMPRVRVTLERRIGVPATDTLFTASRIVVSTLAVRPIALFLDSLAAGGRFVDARAGCRAWARREEEFAAHEGTYRHLRVPTKPRPASLPHGPIERYAEAASLAALGAQGLTSVISRSQERGVSVLISTTPKAARLGRDGFVSALVRVLSERGGIVLHRIALRRMDRIDTVLIDAAVLATGGWEIEEVVPLTPDLDRDALHARLYTLLDLKKPDARRTDGDWVAEPLPREREPETGEVERLALWRERGVRPVEVRRDGARVALVGLAPELHPLSEALAAAPMGAVRVVIAGGEPGLGRRLGVDQTAQGAAHLVGTVRSLQQDGHGVALVSRRSPHGLSEADLGIGVFRSGSSHVPWDADVIADLEGVHLLLRGLPYARKASEQSVRVTMFAAVLGLGMAALAPGRRVIPSALLLGDAAALATMVVGALVGRGLRGERPPTAADRTPWHAMATSDVLTRLDTSSAGLEEEEAAHRRGAVALRVPEKPPSLVRASVEELANPLTPVLATGAGVSAVVGSVLDAVLIGGVMVVDAVLGGAQRRDAQRALRHLTKETEIHVRLLRRGGRGGAIAEDLVQGDVIELRAGDAVPADARLIRAVGLEVDESTLTGESQLVTKTTAPTAAPAVADRTSMVYQGTTVAAGHGLGVVVAVGGGTEVGRTAEMGREGPPPSGVELRLRELSRRILPVALGSGALLMVIDLLRGSPVASAVSTAVSLSVAAVPEGLPFIATVAELAAARRLSTRNTLVRNPATIEALGRVDVLCFDKTGTLTEGRISLGRVSDGWTEEDVDALTPRLRPIVGAALRASPRFGGGRAIPHPTDRAVVDGGTRIGVTPEDGLREWTRVDEMPFEPARGYHAVLGLSETGHLLSVKGAPEVVLERCDSVVRDGEVVPLDDKIRAELGEEVDRLARQGYRVLAVAERQASSRADLDESRISRLCFLGYLGLSDPVRPTAKRSVEGLIRAGVRVVMITGDHPSTAEAIGAEVGALNGMPVMTGPEIDEMDDDALVELLPKVSVFARVTPAHKARIVSCLRRAGKVVAVTGDGANDVPAIRLADVGVALGSGATPAARAAADIVVADNRIETIIDAIVEGRAMWGSVRESLGILLGGNVGEILFTVGSSLLTRRSALNARQLLLVNLLTDMLPAMMVAVRPPSATSPEKLLEEGPEASLGAALTRDIYVRAGTTAAGAGLAWALARMTGTRGRADTVGLIGLVSTQLLQTLMAGGRDRPVALAALASLAVLALIVSVPGLSQFFGSRPVGPVGWGIGLGCATGAALLGRVVERAAAVHPAVPPVGHPEVSAAPQVTGVPAIAGAAE</sequence>
<dbReference type="Proteomes" id="UP001602119">
    <property type="component" value="Unassembled WGS sequence"/>
</dbReference>
<dbReference type="Gene3D" id="2.70.150.10">
    <property type="entry name" value="Calcium-transporting ATPase, cytoplasmic transduction domain A"/>
    <property type="match status" value="1"/>
</dbReference>
<dbReference type="InterPro" id="IPR008250">
    <property type="entry name" value="ATPase_P-typ_transduc_dom_A_sf"/>
</dbReference>
<dbReference type="SUPFAM" id="SSF81653">
    <property type="entry name" value="Calcium ATPase, transduction domain A"/>
    <property type="match status" value="1"/>
</dbReference>
<keyword evidence="3" id="KW-0479">Metal-binding</keyword>